<sequence>MLSRHTLSLPASKVSNQRNLGAFVEGGSGPWRSLAWLDGVPRVHVLMMSLWWRRRRSWNRVEDVYNNIAGINAYHVTWEEGKTLR</sequence>
<gene>
    <name evidence="1" type="ORF">ElyMa_001506800</name>
</gene>
<protein>
    <submittedName>
        <fullName evidence="1">Uncharacterized protein</fullName>
    </submittedName>
</protein>
<evidence type="ECO:0000313" key="1">
    <source>
        <dbReference type="EMBL" id="GFS17864.1"/>
    </source>
</evidence>
<keyword evidence="2" id="KW-1185">Reference proteome</keyword>
<dbReference type="AlphaFoldDB" id="A0AAV4J4W0"/>
<name>A0AAV4J4W0_9GAST</name>
<dbReference type="EMBL" id="BMAT01002975">
    <property type="protein sequence ID" value="GFS17864.1"/>
    <property type="molecule type" value="Genomic_DNA"/>
</dbReference>
<dbReference type="Proteomes" id="UP000762676">
    <property type="component" value="Unassembled WGS sequence"/>
</dbReference>
<reference evidence="1 2" key="1">
    <citation type="journal article" date="2021" name="Elife">
        <title>Chloroplast acquisition without the gene transfer in kleptoplastic sea slugs, Plakobranchus ocellatus.</title>
        <authorList>
            <person name="Maeda T."/>
            <person name="Takahashi S."/>
            <person name="Yoshida T."/>
            <person name="Shimamura S."/>
            <person name="Takaki Y."/>
            <person name="Nagai Y."/>
            <person name="Toyoda A."/>
            <person name="Suzuki Y."/>
            <person name="Arimoto A."/>
            <person name="Ishii H."/>
            <person name="Satoh N."/>
            <person name="Nishiyama T."/>
            <person name="Hasebe M."/>
            <person name="Maruyama T."/>
            <person name="Minagawa J."/>
            <person name="Obokata J."/>
            <person name="Shigenobu S."/>
        </authorList>
    </citation>
    <scope>NUCLEOTIDE SEQUENCE [LARGE SCALE GENOMIC DNA]</scope>
</reference>
<evidence type="ECO:0000313" key="2">
    <source>
        <dbReference type="Proteomes" id="UP000762676"/>
    </source>
</evidence>
<comment type="caution">
    <text evidence="1">The sequence shown here is derived from an EMBL/GenBank/DDBJ whole genome shotgun (WGS) entry which is preliminary data.</text>
</comment>
<accession>A0AAV4J4W0</accession>
<proteinExistence type="predicted"/>
<organism evidence="1 2">
    <name type="scientific">Elysia marginata</name>
    <dbReference type="NCBI Taxonomy" id="1093978"/>
    <lineage>
        <taxon>Eukaryota</taxon>
        <taxon>Metazoa</taxon>
        <taxon>Spiralia</taxon>
        <taxon>Lophotrochozoa</taxon>
        <taxon>Mollusca</taxon>
        <taxon>Gastropoda</taxon>
        <taxon>Heterobranchia</taxon>
        <taxon>Euthyneura</taxon>
        <taxon>Panpulmonata</taxon>
        <taxon>Sacoglossa</taxon>
        <taxon>Placobranchoidea</taxon>
        <taxon>Plakobranchidae</taxon>
        <taxon>Elysia</taxon>
    </lineage>
</organism>